<dbReference type="InterPro" id="IPR017853">
    <property type="entry name" value="GH"/>
</dbReference>
<dbReference type="PANTHER" id="PTHR32227">
    <property type="entry name" value="GLUCAN ENDO-1,3-BETA-GLUCOSIDASE BG1-RELATED-RELATED"/>
    <property type="match status" value="1"/>
</dbReference>
<dbReference type="PROSITE" id="PS00587">
    <property type="entry name" value="GLYCOSYL_HYDROL_F17"/>
    <property type="match status" value="1"/>
</dbReference>
<keyword evidence="2 5" id="KW-0378">Hydrolase</keyword>
<comment type="similarity">
    <text evidence="1 4">Belongs to the glycosyl hydrolase 17 family.</text>
</comment>
<dbReference type="InterPro" id="IPR044965">
    <property type="entry name" value="Glyco_hydro_17_plant"/>
</dbReference>
<feature type="domain" description="Reverse transcriptase zinc-binding" evidence="6">
    <location>
        <begin position="260"/>
        <end position="343"/>
    </location>
</feature>
<dbReference type="Gene3D" id="3.20.20.80">
    <property type="entry name" value="Glycosidases"/>
    <property type="match status" value="2"/>
</dbReference>
<gene>
    <name evidence="7" type="ORF">M5K25_000954</name>
</gene>
<evidence type="ECO:0000256" key="1">
    <source>
        <dbReference type="ARBA" id="ARBA00008773"/>
    </source>
</evidence>
<accession>A0ABD0VY56</accession>
<name>A0ABD0VY56_DENTH</name>
<keyword evidence="3 5" id="KW-0326">Glycosidase</keyword>
<evidence type="ECO:0000313" key="8">
    <source>
        <dbReference type="Proteomes" id="UP001552299"/>
    </source>
</evidence>
<dbReference type="SUPFAM" id="SSF51445">
    <property type="entry name" value="(Trans)glycosidases"/>
    <property type="match status" value="2"/>
</dbReference>
<evidence type="ECO:0000256" key="2">
    <source>
        <dbReference type="ARBA" id="ARBA00022801"/>
    </source>
</evidence>
<dbReference type="Pfam" id="PF00332">
    <property type="entry name" value="Glyco_hydro_17"/>
    <property type="match status" value="1"/>
</dbReference>
<dbReference type="Proteomes" id="UP001552299">
    <property type="component" value="Unassembled WGS sequence"/>
</dbReference>
<organism evidence="7 8">
    <name type="scientific">Dendrobium thyrsiflorum</name>
    <name type="common">Pinecone-like raceme dendrobium</name>
    <name type="synonym">Orchid</name>
    <dbReference type="NCBI Taxonomy" id="117978"/>
    <lineage>
        <taxon>Eukaryota</taxon>
        <taxon>Viridiplantae</taxon>
        <taxon>Streptophyta</taxon>
        <taxon>Embryophyta</taxon>
        <taxon>Tracheophyta</taxon>
        <taxon>Spermatophyta</taxon>
        <taxon>Magnoliopsida</taxon>
        <taxon>Liliopsida</taxon>
        <taxon>Asparagales</taxon>
        <taxon>Orchidaceae</taxon>
        <taxon>Epidendroideae</taxon>
        <taxon>Malaxideae</taxon>
        <taxon>Dendrobiinae</taxon>
        <taxon>Dendrobium</taxon>
    </lineage>
</organism>
<reference evidence="7 8" key="1">
    <citation type="journal article" date="2024" name="Plant Biotechnol. J.">
        <title>Dendrobium thyrsiflorum genome and its molecular insights into genes involved in important horticultural traits.</title>
        <authorList>
            <person name="Chen B."/>
            <person name="Wang J.Y."/>
            <person name="Zheng P.J."/>
            <person name="Li K.L."/>
            <person name="Liang Y.M."/>
            <person name="Chen X.F."/>
            <person name="Zhang C."/>
            <person name="Zhao X."/>
            <person name="He X."/>
            <person name="Zhang G.Q."/>
            <person name="Liu Z.J."/>
            <person name="Xu Q."/>
        </authorList>
    </citation>
    <scope>NUCLEOTIDE SEQUENCE [LARGE SCALE GENOMIC DNA]</scope>
    <source>
        <strain evidence="7">GZMU011</strain>
    </source>
</reference>
<sequence>MKYLGIPLFKGRKRSFLFDGLISTVQQKLNAWNFHLLSFGGRLTLIKSVLCSLPIYLFQSMFPTATVYNRLEILFNKFFWRGKFNNAKYLWTSWNNCCGVIEEGGFGCKSLKDLSQAFSYKLWFKFCSKKCMLSKFMMSKYCVDIHPSMGYYKQGNSRIWKRLCDVKWQMDPHITWELGKGNVFFLEKISWLKNHSVDQLLNTTSNSNMKVSQVMSNASCDYNKLRDMLSEVIIQDILKVPFNVQNEDNLLCDLYNHGKFSIKKAWHTLRRQHMALNFFTLIWHRNIPSTASVFLWRLWNHFVPSDDILIKKGFNLVSKCQCCYHVENLSHIFISSPIAVRVWLYFEEVFHLNYFNANLSIREVVTKWFSKSKGNITHLICALIISNLWFARNNSRFNSIHMDANRIIGDIKDRVYRLFKVNNIQSFSQDVNFHYIAVGNELTPSPQAQNNLPTMQNVQNALTSVSTVVLDSEMANHSFFSILAIVMLLISFIAAGVESIGVCYGTAGNNLPSPNDVINLYKSNNIKGIRLYKPDQDALQALKNSNIPVILDVPDSDISSLASDSSAAAAWVQSNIQAFSANVDFRYIAVGNQLTDDSKANNILPAMRNVQAALRSAGLQDRIKVSTAVSTGVLGTSYPPSAGEFSSDAKTVLVPIVGFLNENGAPLLANVYPYVSYTSNPNAISLDYALFTSPGTVVTDGQLQYQNLFDAIVDSLYSALEKVGGGSIAVVVSETGWPSDGGPAATTANAQTYLSNLINHVSSGTPKRPGNIDAYIYAMFDENNQQPQGTVNHYGLFTPDKQPKYSISF</sequence>
<dbReference type="Pfam" id="PF13966">
    <property type="entry name" value="zf-RVT"/>
    <property type="match status" value="1"/>
</dbReference>
<dbReference type="InterPro" id="IPR000490">
    <property type="entry name" value="Glyco_hydro_17"/>
</dbReference>
<evidence type="ECO:0000313" key="7">
    <source>
        <dbReference type="EMBL" id="KAL0929015.1"/>
    </source>
</evidence>
<dbReference type="InterPro" id="IPR026960">
    <property type="entry name" value="RVT-Znf"/>
</dbReference>
<keyword evidence="8" id="KW-1185">Reference proteome</keyword>
<evidence type="ECO:0000256" key="4">
    <source>
        <dbReference type="RuleBase" id="RU004335"/>
    </source>
</evidence>
<dbReference type="AlphaFoldDB" id="A0ABD0VY56"/>
<dbReference type="EMBL" id="JANQDX010000001">
    <property type="protein sequence ID" value="KAL0929015.1"/>
    <property type="molecule type" value="Genomic_DNA"/>
</dbReference>
<dbReference type="GO" id="GO:0042973">
    <property type="term" value="F:glucan endo-1,3-beta-D-glucosidase activity"/>
    <property type="evidence" value="ECO:0007669"/>
    <property type="project" value="UniProtKB-ARBA"/>
</dbReference>
<protein>
    <recommendedName>
        <fullName evidence="6">Reverse transcriptase zinc-binding domain-containing protein</fullName>
    </recommendedName>
</protein>
<evidence type="ECO:0000259" key="6">
    <source>
        <dbReference type="Pfam" id="PF13966"/>
    </source>
</evidence>
<proteinExistence type="inferred from homology"/>
<dbReference type="FunFam" id="3.20.20.80:FF:000010">
    <property type="entry name" value="glucan endo-1,3-beta-glucosidase, basic"/>
    <property type="match status" value="1"/>
</dbReference>
<evidence type="ECO:0000256" key="5">
    <source>
        <dbReference type="RuleBase" id="RU004336"/>
    </source>
</evidence>
<evidence type="ECO:0000256" key="3">
    <source>
        <dbReference type="ARBA" id="ARBA00023295"/>
    </source>
</evidence>
<comment type="caution">
    <text evidence="7">The sequence shown here is derived from an EMBL/GenBank/DDBJ whole genome shotgun (WGS) entry which is preliminary data.</text>
</comment>